<dbReference type="PROSITE" id="PS00409">
    <property type="entry name" value="PROKAR_NTER_METHYL"/>
    <property type="match status" value="1"/>
</dbReference>
<dbReference type="InterPro" id="IPR045584">
    <property type="entry name" value="Pilin-like"/>
</dbReference>
<keyword evidence="4" id="KW-1185">Reference proteome</keyword>
<dbReference type="InterPro" id="IPR031982">
    <property type="entry name" value="PilE-like"/>
</dbReference>
<evidence type="ECO:0000256" key="1">
    <source>
        <dbReference type="ARBA" id="ARBA00022481"/>
    </source>
</evidence>
<dbReference type="SUPFAM" id="SSF54523">
    <property type="entry name" value="Pili subunits"/>
    <property type="match status" value="1"/>
</dbReference>
<protein>
    <submittedName>
        <fullName evidence="3">Prepilin-type cleavage/methylation domain-containing protein</fullName>
    </submittedName>
</protein>
<dbReference type="AlphaFoldDB" id="A0A2T3JD67"/>
<dbReference type="PANTHER" id="PTHR30093:SF47">
    <property type="entry name" value="TYPE IV PILUS NON-CORE MINOR PILIN PILE"/>
    <property type="match status" value="1"/>
</dbReference>
<dbReference type="GO" id="GO:0015628">
    <property type="term" value="P:protein secretion by the type II secretion system"/>
    <property type="evidence" value="ECO:0007669"/>
    <property type="project" value="InterPro"/>
</dbReference>
<dbReference type="InterPro" id="IPR012902">
    <property type="entry name" value="N_methyl_site"/>
</dbReference>
<dbReference type="OrthoDB" id="5906095at2"/>
<dbReference type="PANTHER" id="PTHR30093">
    <property type="entry name" value="GENERAL SECRETION PATHWAY PROTEIN G"/>
    <property type="match status" value="1"/>
</dbReference>
<dbReference type="Pfam" id="PF16732">
    <property type="entry name" value="ComP_DUS"/>
    <property type="match status" value="1"/>
</dbReference>
<evidence type="ECO:0000313" key="3">
    <source>
        <dbReference type="EMBL" id="PSU46793.1"/>
    </source>
</evidence>
<sequence length="134" mass="14563">MNEQKGVTLIELLVAVAIIGILTVIAYPSYESHVFKGHRSQAMADLMKIQLTLEEKYTQSGSYDFSIVAADTCAFCETDTTRYHLTIKKGSGMDKYKVVATPQTDKGQTKDECGILYLNAAGVGTAEKIGGGCW</sequence>
<dbReference type="GO" id="GO:0015627">
    <property type="term" value="C:type II protein secretion system complex"/>
    <property type="evidence" value="ECO:0007669"/>
    <property type="project" value="InterPro"/>
</dbReference>
<dbReference type="NCBIfam" id="TIGR02532">
    <property type="entry name" value="IV_pilin_GFxxxE"/>
    <property type="match status" value="1"/>
</dbReference>
<dbReference type="RefSeq" id="WP_107243916.1">
    <property type="nucleotide sequence ID" value="NZ_PYMJ01000019.1"/>
</dbReference>
<feature type="transmembrane region" description="Helical" evidence="2">
    <location>
        <begin position="12"/>
        <end position="30"/>
    </location>
</feature>
<keyword evidence="2" id="KW-1133">Transmembrane helix</keyword>
<comment type="caution">
    <text evidence="3">The sequence shown here is derived from an EMBL/GenBank/DDBJ whole genome shotgun (WGS) entry which is preliminary data.</text>
</comment>
<dbReference type="Proteomes" id="UP000240987">
    <property type="component" value="Unassembled WGS sequence"/>
</dbReference>
<dbReference type="GO" id="GO:0043683">
    <property type="term" value="P:type IV pilus assembly"/>
    <property type="evidence" value="ECO:0007669"/>
    <property type="project" value="InterPro"/>
</dbReference>
<evidence type="ECO:0000313" key="4">
    <source>
        <dbReference type="Proteomes" id="UP000240987"/>
    </source>
</evidence>
<accession>A0A2T3JD67</accession>
<keyword evidence="2" id="KW-0472">Membrane</keyword>
<keyword evidence="2" id="KW-0812">Transmembrane</keyword>
<dbReference type="PRINTS" id="PR00813">
    <property type="entry name" value="BCTERIALGSPG"/>
</dbReference>
<reference evidence="3 4" key="1">
    <citation type="submission" date="2018-01" db="EMBL/GenBank/DDBJ databases">
        <title>Whole genome sequencing of Histamine producing bacteria.</title>
        <authorList>
            <person name="Butler K."/>
        </authorList>
    </citation>
    <scope>NUCLEOTIDE SEQUENCE [LARGE SCALE GENOMIC DNA]</scope>
    <source>
        <strain evidence="3 4">JCM 12947</strain>
    </source>
</reference>
<dbReference type="Pfam" id="PF07963">
    <property type="entry name" value="N_methyl"/>
    <property type="match status" value="1"/>
</dbReference>
<name>A0A2T3JD67_9GAMM</name>
<evidence type="ECO:0000256" key="2">
    <source>
        <dbReference type="SAM" id="Phobius"/>
    </source>
</evidence>
<organism evidence="3 4">
    <name type="scientific">Photobacterium frigidiphilum</name>
    <dbReference type="NCBI Taxonomy" id="264736"/>
    <lineage>
        <taxon>Bacteria</taxon>
        <taxon>Pseudomonadati</taxon>
        <taxon>Pseudomonadota</taxon>
        <taxon>Gammaproteobacteria</taxon>
        <taxon>Vibrionales</taxon>
        <taxon>Vibrionaceae</taxon>
        <taxon>Photobacterium</taxon>
    </lineage>
</organism>
<dbReference type="Gene3D" id="3.30.700.10">
    <property type="entry name" value="Glycoprotein, Type 4 Pilin"/>
    <property type="match status" value="1"/>
</dbReference>
<gene>
    <name evidence="3" type="ORF">C9J12_17670</name>
</gene>
<dbReference type="InterPro" id="IPR000983">
    <property type="entry name" value="Bac_GSPG_pilin"/>
</dbReference>
<keyword evidence="1" id="KW-0488">Methylation</keyword>
<proteinExistence type="predicted"/>
<dbReference type="EMBL" id="PYMJ01000019">
    <property type="protein sequence ID" value="PSU46793.1"/>
    <property type="molecule type" value="Genomic_DNA"/>
</dbReference>